<name>A0A8H3IGM6_9LECA</name>
<dbReference type="AlphaFoldDB" id="A0A8H3IGM6"/>
<evidence type="ECO:0000313" key="2">
    <source>
        <dbReference type="Proteomes" id="UP000664534"/>
    </source>
</evidence>
<comment type="caution">
    <text evidence="1">The sequence shown here is derived from an EMBL/GenBank/DDBJ whole genome shotgun (WGS) entry which is preliminary data.</text>
</comment>
<gene>
    <name evidence="1" type="ORF">IMSHALPRED_007189</name>
</gene>
<sequence>MLAGEDADKDDNIDSNVEDGEALVDNRVVEVAIVKTAGLAKEEIIETDELATDCTVDVVDDVIGTEELASMVDTAVVDKFEIVEGDVGTVLIETVTAKDEARTVDMAVACEDGPETALEERSSALIISAAFARALDSD</sequence>
<reference evidence="1" key="1">
    <citation type="submission" date="2021-03" db="EMBL/GenBank/DDBJ databases">
        <authorList>
            <person name="Tagirdzhanova G."/>
        </authorList>
    </citation>
    <scope>NUCLEOTIDE SEQUENCE</scope>
</reference>
<dbReference type="EMBL" id="CAJPDT010000046">
    <property type="protein sequence ID" value="CAF9927337.1"/>
    <property type="molecule type" value="Genomic_DNA"/>
</dbReference>
<proteinExistence type="predicted"/>
<keyword evidence="2" id="KW-1185">Reference proteome</keyword>
<dbReference type="OrthoDB" id="10616887at2759"/>
<evidence type="ECO:0000313" key="1">
    <source>
        <dbReference type="EMBL" id="CAF9927337.1"/>
    </source>
</evidence>
<organism evidence="1 2">
    <name type="scientific">Imshaugia aleurites</name>
    <dbReference type="NCBI Taxonomy" id="172621"/>
    <lineage>
        <taxon>Eukaryota</taxon>
        <taxon>Fungi</taxon>
        <taxon>Dikarya</taxon>
        <taxon>Ascomycota</taxon>
        <taxon>Pezizomycotina</taxon>
        <taxon>Lecanoromycetes</taxon>
        <taxon>OSLEUM clade</taxon>
        <taxon>Lecanoromycetidae</taxon>
        <taxon>Lecanorales</taxon>
        <taxon>Lecanorineae</taxon>
        <taxon>Parmeliaceae</taxon>
        <taxon>Imshaugia</taxon>
    </lineage>
</organism>
<accession>A0A8H3IGM6</accession>
<protein>
    <submittedName>
        <fullName evidence="1">Uncharacterized protein</fullName>
    </submittedName>
</protein>
<dbReference type="Proteomes" id="UP000664534">
    <property type="component" value="Unassembled WGS sequence"/>
</dbReference>